<evidence type="ECO:0000256" key="9">
    <source>
        <dbReference type="ARBA" id="ARBA00022777"/>
    </source>
</evidence>
<dbReference type="CDD" id="cd17546">
    <property type="entry name" value="REC_hyHK_CKI1_RcsC-like"/>
    <property type="match status" value="2"/>
</dbReference>
<evidence type="ECO:0000256" key="11">
    <source>
        <dbReference type="ARBA" id="ARBA00022989"/>
    </source>
</evidence>
<dbReference type="GO" id="GO:0005886">
    <property type="term" value="C:plasma membrane"/>
    <property type="evidence" value="ECO:0007669"/>
    <property type="project" value="UniProtKB-SubCell"/>
</dbReference>
<gene>
    <name evidence="25" type="primary">barA_8</name>
    <name evidence="25" type="ORF">Mal15_65570</name>
</gene>
<dbReference type="Pfam" id="PF00512">
    <property type="entry name" value="HisKA"/>
    <property type="match status" value="1"/>
</dbReference>
<feature type="domain" description="HPt" evidence="24">
    <location>
        <begin position="874"/>
        <end position="964"/>
    </location>
</feature>
<keyword evidence="6 25" id="KW-0808">Transferase</keyword>
<dbReference type="NCBIfam" id="TIGR00229">
    <property type="entry name" value="sensory_box"/>
    <property type="match status" value="2"/>
</dbReference>
<dbReference type="AlphaFoldDB" id="A0A5B9MRK7"/>
<evidence type="ECO:0000256" key="15">
    <source>
        <dbReference type="ARBA" id="ARBA00068150"/>
    </source>
</evidence>
<keyword evidence="5 17" id="KW-0597">Phosphoprotein</keyword>
<dbReference type="CDD" id="cd00088">
    <property type="entry name" value="HPT"/>
    <property type="match status" value="1"/>
</dbReference>
<name>A0A5B9MRK7_9BACT</name>
<dbReference type="SUPFAM" id="SSF47384">
    <property type="entry name" value="Homodimeric domain of signal transducing histidine kinase"/>
    <property type="match status" value="1"/>
</dbReference>
<feature type="modified residue" description="4-aspartylphosphate" evidence="17">
    <location>
        <position position="736"/>
    </location>
</feature>
<evidence type="ECO:0000256" key="1">
    <source>
        <dbReference type="ARBA" id="ARBA00000085"/>
    </source>
</evidence>
<dbReference type="Pfam" id="PF02518">
    <property type="entry name" value="HATPase_c"/>
    <property type="match status" value="1"/>
</dbReference>
<evidence type="ECO:0000256" key="19">
    <source>
        <dbReference type="SAM" id="MobiDB-lite"/>
    </source>
</evidence>
<keyword evidence="8" id="KW-0547">Nucleotide-binding</keyword>
<keyword evidence="18" id="KW-0175">Coiled coil</keyword>
<dbReference type="PROSITE" id="PS50113">
    <property type="entry name" value="PAC"/>
    <property type="match status" value="2"/>
</dbReference>
<dbReference type="PROSITE" id="PS50112">
    <property type="entry name" value="PAS"/>
    <property type="match status" value="2"/>
</dbReference>
<dbReference type="InterPro" id="IPR013656">
    <property type="entry name" value="PAS_4"/>
</dbReference>
<dbReference type="Gene3D" id="1.10.287.130">
    <property type="match status" value="1"/>
</dbReference>
<keyword evidence="11" id="KW-1133">Transmembrane helix</keyword>
<dbReference type="SUPFAM" id="SSF52172">
    <property type="entry name" value="CheY-like"/>
    <property type="match status" value="2"/>
</dbReference>
<keyword evidence="13" id="KW-0472">Membrane</keyword>
<evidence type="ECO:0000313" key="26">
    <source>
        <dbReference type="Proteomes" id="UP000321353"/>
    </source>
</evidence>
<evidence type="ECO:0000256" key="8">
    <source>
        <dbReference type="ARBA" id="ARBA00022741"/>
    </source>
</evidence>
<dbReference type="FunFam" id="3.30.565.10:FF:000010">
    <property type="entry name" value="Sensor histidine kinase RcsC"/>
    <property type="match status" value="1"/>
</dbReference>
<evidence type="ECO:0000256" key="14">
    <source>
        <dbReference type="ARBA" id="ARBA00064003"/>
    </source>
</evidence>
<dbReference type="CDD" id="cd00130">
    <property type="entry name" value="PAS"/>
    <property type="match status" value="2"/>
</dbReference>
<evidence type="ECO:0000256" key="13">
    <source>
        <dbReference type="ARBA" id="ARBA00023136"/>
    </source>
</evidence>
<dbReference type="InterPro" id="IPR003661">
    <property type="entry name" value="HisK_dim/P_dom"/>
</dbReference>
<dbReference type="InterPro" id="IPR036097">
    <property type="entry name" value="HisK_dim/P_sf"/>
</dbReference>
<dbReference type="SUPFAM" id="SSF47226">
    <property type="entry name" value="Histidine-containing phosphotransfer domain, HPT domain"/>
    <property type="match status" value="1"/>
</dbReference>
<dbReference type="Gene3D" id="1.20.120.160">
    <property type="entry name" value="HPT domain"/>
    <property type="match status" value="1"/>
</dbReference>
<feature type="domain" description="PAS" evidence="22">
    <location>
        <begin position="30"/>
        <end position="75"/>
    </location>
</feature>
<comment type="catalytic activity">
    <reaction evidence="1">
        <text>ATP + protein L-histidine = ADP + protein N-phospho-L-histidine.</text>
        <dbReference type="EC" id="2.7.13.3"/>
    </reaction>
</comment>
<dbReference type="Pfam" id="PF08448">
    <property type="entry name" value="PAS_4"/>
    <property type="match status" value="2"/>
</dbReference>
<dbReference type="InterPro" id="IPR036641">
    <property type="entry name" value="HPT_dom_sf"/>
</dbReference>
<dbReference type="InterPro" id="IPR000700">
    <property type="entry name" value="PAS-assoc_C"/>
</dbReference>
<dbReference type="FunFam" id="1.10.287.130:FF:000002">
    <property type="entry name" value="Two-component osmosensing histidine kinase"/>
    <property type="match status" value="1"/>
</dbReference>
<dbReference type="SMART" id="SM00448">
    <property type="entry name" value="REC"/>
    <property type="match status" value="2"/>
</dbReference>
<dbReference type="EMBL" id="CP036264">
    <property type="protein sequence ID" value="QEG02436.1"/>
    <property type="molecule type" value="Genomic_DNA"/>
</dbReference>
<dbReference type="PANTHER" id="PTHR45339">
    <property type="entry name" value="HYBRID SIGNAL TRANSDUCTION HISTIDINE KINASE J"/>
    <property type="match status" value="1"/>
</dbReference>
<evidence type="ECO:0000259" key="21">
    <source>
        <dbReference type="PROSITE" id="PS50110"/>
    </source>
</evidence>
<dbReference type="PRINTS" id="PR00344">
    <property type="entry name" value="BCTRLSENSOR"/>
</dbReference>
<feature type="domain" description="PAC" evidence="23">
    <location>
        <begin position="227"/>
        <end position="283"/>
    </location>
</feature>
<evidence type="ECO:0000259" key="20">
    <source>
        <dbReference type="PROSITE" id="PS50109"/>
    </source>
</evidence>
<evidence type="ECO:0000256" key="7">
    <source>
        <dbReference type="ARBA" id="ARBA00022692"/>
    </source>
</evidence>
<dbReference type="GO" id="GO:0005524">
    <property type="term" value="F:ATP binding"/>
    <property type="evidence" value="ECO:0007669"/>
    <property type="project" value="UniProtKB-KW"/>
</dbReference>
<evidence type="ECO:0000256" key="4">
    <source>
        <dbReference type="ARBA" id="ARBA00022475"/>
    </source>
</evidence>
<evidence type="ECO:0000256" key="16">
    <source>
        <dbReference type="PROSITE-ProRule" id="PRU00110"/>
    </source>
</evidence>
<dbReference type="InterPro" id="IPR036890">
    <property type="entry name" value="HATPase_C_sf"/>
</dbReference>
<dbReference type="GO" id="GO:0000155">
    <property type="term" value="F:phosphorelay sensor kinase activity"/>
    <property type="evidence" value="ECO:0007669"/>
    <property type="project" value="InterPro"/>
</dbReference>
<evidence type="ECO:0000256" key="18">
    <source>
        <dbReference type="SAM" id="Coils"/>
    </source>
</evidence>
<dbReference type="Gene3D" id="3.30.450.20">
    <property type="entry name" value="PAS domain"/>
    <property type="match status" value="2"/>
</dbReference>
<evidence type="ECO:0000259" key="23">
    <source>
        <dbReference type="PROSITE" id="PS50113"/>
    </source>
</evidence>
<keyword evidence="26" id="KW-1185">Reference proteome</keyword>
<dbReference type="SMART" id="SM00073">
    <property type="entry name" value="HPT"/>
    <property type="match status" value="1"/>
</dbReference>
<dbReference type="PROSITE" id="PS50109">
    <property type="entry name" value="HIS_KIN"/>
    <property type="match status" value="1"/>
</dbReference>
<evidence type="ECO:0000256" key="5">
    <source>
        <dbReference type="ARBA" id="ARBA00022553"/>
    </source>
</evidence>
<feature type="modified residue" description="4-aspartylphosphate" evidence="17">
    <location>
        <position position="599"/>
    </location>
</feature>
<feature type="region of interest" description="Disordered" evidence="19">
    <location>
        <begin position="1"/>
        <end position="22"/>
    </location>
</feature>
<evidence type="ECO:0000259" key="24">
    <source>
        <dbReference type="PROSITE" id="PS50894"/>
    </source>
</evidence>
<dbReference type="InterPro" id="IPR008207">
    <property type="entry name" value="Sig_transdc_His_kin_Hpt_dom"/>
</dbReference>
<dbReference type="SMART" id="SM00091">
    <property type="entry name" value="PAS"/>
    <property type="match status" value="2"/>
</dbReference>
<comment type="subunit">
    <text evidence="14">At low DSF concentrations, interacts with RpfF.</text>
</comment>
<evidence type="ECO:0000256" key="17">
    <source>
        <dbReference type="PROSITE-ProRule" id="PRU00169"/>
    </source>
</evidence>
<proteinExistence type="predicted"/>
<evidence type="ECO:0000259" key="22">
    <source>
        <dbReference type="PROSITE" id="PS50112"/>
    </source>
</evidence>
<dbReference type="Pfam" id="PF00072">
    <property type="entry name" value="Response_reg"/>
    <property type="match status" value="2"/>
</dbReference>
<feature type="modified residue" description="Phosphohistidine" evidence="16">
    <location>
        <position position="913"/>
    </location>
</feature>
<dbReference type="KEGG" id="smam:Mal15_65570"/>
<dbReference type="CDD" id="cd16922">
    <property type="entry name" value="HATPase_EvgS-ArcB-TorS-like"/>
    <property type="match status" value="1"/>
</dbReference>
<keyword evidence="7" id="KW-0812">Transmembrane</keyword>
<dbReference type="InterPro" id="IPR000014">
    <property type="entry name" value="PAS"/>
</dbReference>
<comment type="subcellular location">
    <subcellularLocation>
        <location evidence="2">Cell membrane</location>
        <topology evidence="2">Multi-pass membrane protein</topology>
    </subcellularLocation>
</comment>
<dbReference type="Pfam" id="PF01627">
    <property type="entry name" value="Hpt"/>
    <property type="match status" value="1"/>
</dbReference>
<dbReference type="PANTHER" id="PTHR45339:SF1">
    <property type="entry name" value="HYBRID SIGNAL TRANSDUCTION HISTIDINE KINASE J"/>
    <property type="match status" value="1"/>
</dbReference>
<accession>A0A5B9MRK7</accession>
<evidence type="ECO:0000256" key="3">
    <source>
        <dbReference type="ARBA" id="ARBA00012438"/>
    </source>
</evidence>
<evidence type="ECO:0000256" key="10">
    <source>
        <dbReference type="ARBA" id="ARBA00022840"/>
    </source>
</evidence>
<evidence type="ECO:0000256" key="6">
    <source>
        <dbReference type="ARBA" id="ARBA00022679"/>
    </source>
</evidence>
<dbReference type="InterPro" id="IPR011006">
    <property type="entry name" value="CheY-like_superfamily"/>
</dbReference>
<keyword evidence="10" id="KW-0067">ATP-binding</keyword>
<protein>
    <recommendedName>
        <fullName evidence="15">Sensory/regulatory protein RpfC</fullName>
        <ecNumber evidence="3">2.7.13.3</ecNumber>
    </recommendedName>
</protein>
<keyword evidence="4" id="KW-1003">Cell membrane</keyword>
<feature type="coiled-coil region" evidence="18">
    <location>
        <begin position="274"/>
        <end position="301"/>
    </location>
</feature>
<keyword evidence="12" id="KW-0902">Two-component regulatory system</keyword>
<feature type="domain" description="Histidine kinase" evidence="20">
    <location>
        <begin position="301"/>
        <end position="526"/>
    </location>
</feature>
<dbReference type="InterPro" id="IPR001789">
    <property type="entry name" value="Sig_transdc_resp-reg_receiver"/>
</dbReference>
<dbReference type="RefSeq" id="WP_147871377.1">
    <property type="nucleotide sequence ID" value="NZ_CP036264.1"/>
</dbReference>
<dbReference type="SMART" id="SM00387">
    <property type="entry name" value="HATPase_c"/>
    <property type="match status" value="1"/>
</dbReference>
<evidence type="ECO:0000256" key="12">
    <source>
        <dbReference type="ARBA" id="ARBA00023012"/>
    </source>
</evidence>
<sequence length="971" mass="107026">MANMHGRGPDESTVDDSGSDVMDTLAPNHSLAAYESLVNTLPLSLLIKDTDGRRLFANETYLKTRGCSLDEVLGKRDEDLFPIDIARAYSKDDQHVIRTGESLHSVEESVDKFGRRRWIERIKSPVLDAHQHVIGIQLIFWDVTDRHLAERKLKHERYLLTTLLENIPDSIYFKDSDSRFVRISEAMAKKFGLARSADAIGKTDADIFTETHAAAARDDELRIMQTRQAVVDLVERETWPDRDDTWCMSTKMPLVEDGDKVIGTFGISRDITELIKYEEALRKARDEADSANRAKSEFLANMSHEIRTPMNAIIGMSELLAQTKLNNEQLDYINLVRDSAESLLLLLNEILDFSKIESRKLQLESIPFSLRDLIQRTSQSLSIRAAKKPIELACRVAPNLPDRWIGDPGRLRQVMINLIGNAIKFTDAGEVLVEVCAGARRDDVPPDHLPLRFSVKDTGIGIAKEKQASILDPFTQADESTTRRFGGTGLGLAISKELVHLMRGELQLESVPGEGTTFYFTAYFPLAADQSVPHEGDLESLAQLPVLVVDDNATNLRILQEICSNWRLSPTLADGGESALRAAAQAAEQGQPFQLAILDCMMPGMDGFELASQLRRDYSSDQMKLIMLSSASDGDALQRCQEVGIARYLTKPAVQSELLDTVLQVMQRKQIGVIDPRTDLPACLPMRVLVAEDGLANQHVAVGMLRASGHQPVVVSDGREAVARYRSEPFDMILMDMHMPIMDGIDATKAIRAHERVTGRHIPILALTAAAMKRDAEACEQCGMDGYLTKPIHQRRLQEMMARFAPETSVLDQPAPGVAVPGNAPAATAARNSDDRDVVVRDADVKDAGTPSGTSTEAFQVIDVQAVTRRIPGGAQGVAQLAEVFIKECTDLMQVLNDGIPGGDAVVIARTAHTLKGSAGLFYAEKVRELALQIETKAKAGDLADTVDDLARLNPQVDAMLAELHRLSHSN</sequence>
<evidence type="ECO:0000313" key="25">
    <source>
        <dbReference type="EMBL" id="QEG02436.1"/>
    </source>
</evidence>
<dbReference type="SUPFAM" id="SSF55874">
    <property type="entry name" value="ATPase domain of HSP90 chaperone/DNA topoisomerase II/histidine kinase"/>
    <property type="match status" value="1"/>
</dbReference>
<feature type="domain" description="PAC" evidence="23">
    <location>
        <begin position="99"/>
        <end position="155"/>
    </location>
</feature>
<evidence type="ECO:0000256" key="2">
    <source>
        <dbReference type="ARBA" id="ARBA00004651"/>
    </source>
</evidence>
<dbReference type="Proteomes" id="UP000321353">
    <property type="component" value="Chromosome"/>
</dbReference>
<dbReference type="InterPro" id="IPR003594">
    <property type="entry name" value="HATPase_dom"/>
</dbReference>
<dbReference type="Gene3D" id="3.40.50.2300">
    <property type="match status" value="2"/>
</dbReference>
<dbReference type="CDD" id="cd00082">
    <property type="entry name" value="HisKA"/>
    <property type="match status" value="1"/>
</dbReference>
<dbReference type="SMART" id="SM00388">
    <property type="entry name" value="HisKA"/>
    <property type="match status" value="1"/>
</dbReference>
<organism evidence="25 26">
    <name type="scientific">Stieleria maiorica</name>
    <dbReference type="NCBI Taxonomy" id="2795974"/>
    <lineage>
        <taxon>Bacteria</taxon>
        <taxon>Pseudomonadati</taxon>
        <taxon>Planctomycetota</taxon>
        <taxon>Planctomycetia</taxon>
        <taxon>Pirellulales</taxon>
        <taxon>Pirellulaceae</taxon>
        <taxon>Stieleria</taxon>
    </lineage>
</organism>
<feature type="domain" description="PAS" evidence="22">
    <location>
        <begin position="156"/>
        <end position="196"/>
    </location>
</feature>
<feature type="domain" description="Response regulatory" evidence="21">
    <location>
        <begin position="545"/>
        <end position="666"/>
    </location>
</feature>
<feature type="domain" description="Response regulatory" evidence="21">
    <location>
        <begin position="687"/>
        <end position="805"/>
    </location>
</feature>
<dbReference type="SUPFAM" id="SSF55785">
    <property type="entry name" value="PYP-like sensor domain (PAS domain)"/>
    <property type="match status" value="2"/>
</dbReference>
<dbReference type="InterPro" id="IPR005467">
    <property type="entry name" value="His_kinase_dom"/>
</dbReference>
<dbReference type="PROSITE" id="PS50110">
    <property type="entry name" value="RESPONSE_REGULATORY"/>
    <property type="match status" value="2"/>
</dbReference>
<dbReference type="InterPro" id="IPR035965">
    <property type="entry name" value="PAS-like_dom_sf"/>
</dbReference>
<keyword evidence="9 25" id="KW-0418">Kinase</keyword>
<dbReference type="PROSITE" id="PS50894">
    <property type="entry name" value="HPT"/>
    <property type="match status" value="1"/>
</dbReference>
<dbReference type="EC" id="2.7.13.3" evidence="3"/>
<dbReference type="InterPro" id="IPR004358">
    <property type="entry name" value="Sig_transdc_His_kin-like_C"/>
</dbReference>
<dbReference type="Gene3D" id="3.30.565.10">
    <property type="entry name" value="Histidine kinase-like ATPase, C-terminal domain"/>
    <property type="match status" value="1"/>
</dbReference>
<reference evidence="25 26" key="1">
    <citation type="submission" date="2019-02" db="EMBL/GenBank/DDBJ databases">
        <title>Planctomycetal bacteria perform biofilm scaping via a novel small molecule.</title>
        <authorList>
            <person name="Jeske O."/>
            <person name="Boedeker C."/>
            <person name="Wiegand S."/>
            <person name="Breitling P."/>
            <person name="Kallscheuer N."/>
            <person name="Jogler M."/>
            <person name="Rohde M."/>
            <person name="Petersen J."/>
            <person name="Medema M.H."/>
            <person name="Surup F."/>
            <person name="Jogler C."/>
        </authorList>
    </citation>
    <scope>NUCLEOTIDE SEQUENCE [LARGE SCALE GENOMIC DNA]</scope>
    <source>
        <strain evidence="25 26">Mal15</strain>
    </source>
</reference>